<evidence type="ECO:0000313" key="4">
    <source>
        <dbReference type="EMBL" id="EMR66678.1"/>
    </source>
</evidence>
<keyword evidence="1" id="KW-0521">NADP</keyword>
<dbReference type="InterPro" id="IPR045312">
    <property type="entry name" value="PCBER-like"/>
</dbReference>
<dbReference type="OrthoDB" id="419598at2759"/>
<dbReference type="GO" id="GO:0016491">
    <property type="term" value="F:oxidoreductase activity"/>
    <property type="evidence" value="ECO:0007669"/>
    <property type="project" value="UniProtKB-KW"/>
</dbReference>
<protein>
    <submittedName>
        <fullName evidence="4">Putative isoflavone reductase family protein</fullName>
    </submittedName>
</protein>
<feature type="domain" description="NmrA-like" evidence="3">
    <location>
        <begin position="2"/>
        <end position="240"/>
    </location>
</feature>
<dbReference type="PANTHER" id="PTHR47706:SF9">
    <property type="entry name" value="NMRA-LIKE DOMAIN-CONTAINING PROTEIN-RELATED"/>
    <property type="match status" value="1"/>
</dbReference>
<organism evidence="4 5">
    <name type="scientific">Eutypa lata (strain UCR-EL1)</name>
    <name type="common">Grapevine dieback disease fungus</name>
    <name type="synonym">Eutypa armeniacae</name>
    <dbReference type="NCBI Taxonomy" id="1287681"/>
    <lineage>
        <taxon>Eukaryota</taxon>
        <taxon>Fungi</taxon>
        <taxon>Dikarya</taxon>
        <taxon>Ascomycota</taxon>
        <taxon>Pezizomycotina</taxon>
        <taxon>Sordariomycetes</taxon>
        <taxon>Xylariomycetidae</taxon>
        <taxon>Xylariales</taxon>
        <taxon>Diatrypaceae</taxon>
        <taxon>Eutypa</taxon>
    </lineage>
</organism>
<dbReference type="OMA" id="TPYPENM"/>
<keyword evidence="2" id="KW-0560">Oxidoreductase</keyword>
<dbReference type="KEGG" id="ela:UCREL1_6332"/>
<evidence type="ECO:0000256" key="1">
    <source>
        <dbReference type="ARBA" id="ARBA00022857"/>
    </source>
</evidence>
<dbReference type="eggNOG" id="ENOG502QPMY">
    <property type="taxonomic scope" value="Eukaryota"/>
</dbReference>
<evidence type="ECO:0000259" key="3">
    <source>
        <dbReference type="Pfam" id="PF05368"/>
    </source>
</evidence>
<dbReference type="InterPro" id="IPR036291">
    <property type="entry name" value="NAD(P)-bd_dom_sf"/>
</dbReference>
<dbReference type="Pfam" id="PF05368">
    <property type="entry name" value="NmrA"/>
    <property type="match status" value="1"/>
</dbReference>
<dbReference type="SUPFAM" id="SSF51735">
    <property type="entry name" value="NAD(P)-binding Rossmann-fold domains"/>
    <property type="match status" value="1"/>
</dbReference>
<proteinExistence type="predicted"/>
<evidence type="ECO:0000313" key="5">
    <source>
        <dbReference type="Proteomes" id="UP000012174"/>
    </source>
</evidence>
<gene>
    <name evidence="4" type="ORF">UCREL1_6332</name>
</gene>
<dbReference type="PANTHER" id="PTHR47706">
    <property type="entry name" value="NMRA-LIKE FAMILY PROTEIN"/>
    <property type="match status" value="1"/>
</dbReference>
<dbReference type="AlphaFoldDB" id="M7SQD3"/>
<name>M7SQD3_EUTLA</name>
<dbReference type="Gene3D" id="3.90.25.10">
    <property type="entry name" value="UDP-galactose 4-epimerase, domain 1"/>
    <property type="match status" value="1"/>
</dbReference>
<dbReference type="CDD" id="cd05259">
    <property type="entry name" value="PCBER_SDR_a"/>
    <property type="match status" value="1"/>
</dbReference>
<accession>M7SQD3</accession>
<evidence type="ECO:0000256" key="2">
    <source>
        <dbReference type="ARBA" id="ARBA00023002"/>
    </source>
</evidence>
<dbReference type="Proteomes" id="UP000012174">
    <property type="component" value="Unassembled WGS sequence"/>
</dbReference>
<dbReference type="HOGENOM" id="CLU_044876_6_0_1"/>
<dbReference type="EMBL" id="KB706604">
    <property type="protein sequence ID" value="EMR66678.1"/>
    <property type="molecule type" value="Genomic_DNA"/>
</dbReference>
<dbReference type="InterPro" id="IPR008030">
    <property type="entry name" value="NmrA-like"/>
</dbReference>
<keyword evidence="5" id="KW-1185">Reference proteome</keyword>
<dbReference type="Gene3D" id="3.40.50.720">
    <property type="entry name" value="NAD(P)-binding Rossmann-like Domain"/>
    <property type="match status" value="1"/>
</dbReference>
<reference evidence="5" key="1">
    <citation type="journal article" date="2013" name="Genome Announc.">
        <title>Draft genome sequence of the grapevine dieback fungus Eutypa lata UCR-EL1.</title>
        <authorList>
            <person name="Blanco-Ulate B."/>
            <person name="Rolshausen P.E."/>
            <person name="Cantu D."/>
        </authorList>
    </citation>
    <scope>NUCLEOTIDE SEQUENCE [LARGE SCALE GENOMIC DNA]</scope>
    <source>
        <strain evidence="5">UCR-EL1</strain>
    </source>
</reference>
<sequence>MKVAIVGATGETGSTIVNGLLESKTTKFEILAVTRPSSLQKPEVLELKEKGVDVVAADLDGPEDELAKLLTGVDVLIAVMNVAGLTGQIPLANASKSAGVKRFVPCFFATVAPPKGMLLLRDFKEDILNHIKKIHLPYTVIDVGWWYQGSLPRLPSGRIDYATTMPVGFIAGDGNTPFAITDLRDVGRYTTRIIADDRTLNKMVFAYSEVRSQNQIFSLIEKLSNETVERVHMEEEALKAKTTHSLGYEALKNIMESRDLLVNQYWYSMGVRGDNTPEYARYLGYLDGKELYPDFEPISFETYCQELLDGKGTGPYQRLIQSMMAKFAESQP</sequence>
<dbReference type="InterPro" id="IPR051609">
    <property type="entry name" value="NmrA/Isoflavone_reductase-like"/>
</dbReference>